<dbReference type="InterPro" id="IPR032443">
    <property type="entry name" value="RAWUL"/>
</dbReference>
<dbReference type="SUPFAM" id="SSF57850">
    <property type="entry name" value="RING/U-box"/>
    <property type="match status" value="1"/>
</dbReference>
<dbReference type="Gene3D" id="3.30.40.10">
    <property type="entry name" value="Zinc/RING finger domain, C3HC4 (zinc finger)"/>
    <property type="match status" value="1"/>
</dbReference>
<evidence type="ECO:0000256" key="2">
    <source>
        <dbReference type="ARBA" id="ARBA00022723"/>
    </source>
</evidence>
<sequence length="210" mass="24440">MNETNRILLKSLNPHLLCVLCAGYYVDPTTIVECLHSFCRSCIVKYLETSRFCPICDVQLHKTKPLLSIRRDKILERLVYKIVPGLYAKEMDRRALPLKELYLSPDDLVSVVLQYHVEDAGPKALVDGEEENHDAPNQDLKISHRKFLKCPAAVTVELLKKFIVLKYFLTDQHQVEIIHSTEYLPDHLSLIDIAYCFEWKQVILLYYYSL</sequence>
<dbReference type="Pfam" id="PF16207">
    <property type="entry name" value="RAWUL"/>
    <property type="match status" value="1"/>
</dbReference>
<comment type="subcellular location">
    <subcellularLocation>
        <location evidence="1">Nucleus</location>
    </subcellularLocation>
</comment>
<dbReference type="OrthoDB" id="1305878at2759"/>
<evidence type="ECO:0000256" key="5">
    <source>
        <dbReference type="ARBA" id="ARBA00023242"/>
    </source>
</evidence>
<name>A0A2S2QGS2_9HEMI</name>
<dbReference type="EMBL" id="GGMS01007752">
    <property type="protein sequence ID" value="MBY76955.1"/>
    <property type="molecule type" value="Transcribed_RNA"/>
</dbReference>
<dbReference type="PANTHER" id="PTHR10825">
    <property type="entry name" value="RING FINGER DOMAIN-CONTAINING, POLYCOMB GROUP COMPONENT"/>
    <property type="match status" value="1"/>
</dbReference>
<dbReference type="GO" id="GO:0000122">
    <property type="term" value="P:negative regulation of transcription by RNA polymerase II"/>
    <property type="evidence" value="ECO:0007669"/>
    <property type="project" value="TreeGrafter"/>
</dbReference>
<evidence type="ECO:0000256" key="3">
    <source>
        <dbReference type="ARBA" id="ARBA00022771"/>
    </source>
</evidence>
<evidence type="ECO:0000256" key="1">
    <source>
        <dbReference type="ARBA" id="ARBA00004123"/>
    </source>
</evidence>
<keyword evidence="4" id="KW-0862">Zinc</keyword>
<feature type="domain" description="RING-type" evidence="7">
    <location>
        <begin position="18"/>
        <end position="57"/>
    </location>
</feature>
<dbReference type="SMART" id="SM00184">
    <property type="entry name" value="RING"/>
    <property type="match status" value="1"/>
</dbReference>
<organism evidence="8">
    <name type="scientific">Sipha flava</name>
    <name type="common">yellow sugarcane aphid</name>
    <dbReference type="NCBI Taxonomy" id="143950"/>
    <lineage>
        <taxon>Eukaryota</taxon>
        <taxon>Metazoa</taxon>
        <taxon>Ecdysozoa</taxon>
        <taxon>Arthropoda</taxon>
        <taxon>Hexapoda</taxon>
        <taxon>Insecta</taxon>
        <taxon>Pterygota</taxon>
        <taxon>Neoptera</taxon>
        <taxon>Paraneoptera</taxon>
        <taxon>Hemiptera</taxon>
        <taxon>Sternorrhyncha</taxon>
        <taxon>Aphidomorpha</taxon>
        <taxon>Aphidoidea</taxon>
        <taxon>Aphididae</taxon>
        <taxon>Sipha</taxon>
    </lineage>
</organism>
<accession>A0A2S2QGS2</accession>
<reference evidence="8" key="1">
    <citation type="submission" date="2018-04" db="EMBL/GenBank/DDBJ databases">
        <title>Transcriptome assembly of Sipha flava.</title>
        <authorList>
            <person name="Scully E.D."/>
            <person name="Geib S.M."/>
            <person name="Palmer N.A."/>
            <person name="Koch K."/>
            <person name="Bradshaw J."/>
            <person name="Heng-Moss T."/>
            <person name="Sarath G."/>
        </authorList>
    </citation>
    <scope>NUCLEOTIDE SEQUENCE</scope>
</reference>
<dbReference type="PROSITE" id="PS00518">
    <property type="entry name" value="ZF_RING_1"/>
    <property type="match status" value="1"/>
</dbReference>
<dbReference type="GO" id="GO:0008270">
    <property type="term" value="F:zinc ion binding"/>
    <property type="evidence" value="ECO:0007669"/>
    <property type="project" value="UniProtKB-KW"/>
</dbReference>
<evidence type="ECO:0000313" key="8">
    <source>
        <dbReference type="EMBL" id="MBY76955.1"/>
    </source>
</evidence>
<dbReference type="InterPro" id="IPR017907">
    <property type="entry name" value="Znf_RING_CS"/>
</dbReference>
<gene>
    <name evidence="8" type="primary">PCGF2_1</name>
    <name evidence="8" type="ORF">g.110809</name>
</gene>
<dbReference type="FunFam" id="3.30.40.10:FF:000122">
    <property type="entry name" value="polycomb group RING finger protein 1"/>
    <property type="match status" value="1"/>
</dbReference>
<dbReference type="Gene3D" id="3.10.20.90">
    <property type="entry name" value="Phosphatidylinositol 3-kinase Catalytic Subunit, Chain A, domain 1"/>
    <property type="match status" value="1"/>
</dbReference>
<dbReference type="InterPro" id="IPR001841">
    <property type="entry name" value="Znf_RING"/>
</dbReference>
<dbReference type="AlphaFoldDB" id="A0A2S2QGS2"/>
<dbReference type="GO" id="GO:1990841">
    <property type="term" value="F:promoter-specific chromatin binding"/>
    <property type="evidence" value="ECO:0007669"/>
    <property type="project" value="TreeGrafter"/>
</dbReference>
<keyword evidence="5" id="KW-0539">Nucleus</keyword>
<dbReference type="PROSITE" id="PS50089">
    <property type="entry name" value="ZF_RING_2"/>
    <property type="match status" value="1"/>
</dbReference>
<evidence type="ECO:0000259" key="7">
    <source>
        <dbReference type="PROSITE" id="PS50089"/>
    </source>
</evidence>
<dbReference type="PANTHER" id="PTHR10825:SF29">
    <property type="entry name" value="POLYCOMB GROUP RING FINGER PROTEIN 1"/>
    <property type="match status" value="1"/>
</dbReference>
<evidence type="ECO:0000256" key="4">
    <source>
        <dbReference type="ARBA" id="ARBA00022833"/>
    </source>
</evidence>
<protein>
    <submittedName>
        <fullName evidence="8">Polycomb group RING finger protein</fullName>
    </submittedName>
</protein>
<dbReference type="GO" id="GO:0035102">
    <property type="term" value="C:PRC1 complex"/>
    <property type="evidence" value="ECO:0007669"/>
    <property type="project" value="TreeGrafter"/>
</dbReference>
<dbReference type="InterPro" id="IPR013083">
    <property type="entry name" value="Znf_RING/FYVE/PHD"/>
</dbReference>
<keyword evidence="3 6" id="KW-0863">Zinc-finger</keyword>
<keyword evidence="2" id="KW-0479">Metal-binding</keyword>
<proteinExistence type="predicted"/>
<evidence type="ECO:0000256" key="6">
    <source>
        <dbReference type="PROSITE-ProRule" id="PRU00175"/>
    </source>
</evidence>
<dbReference type="Pfam" id="PF13923">
    <property type="entry name" value="zf-C3HC4_2"/>
    <property type="match status" value="1"/>
</dbReference>